<accession>A0A1P8KLX5</accession>
<sequence length="77" mass="8939">MYNPISCEFFDQLNVAMQRKIPSTVVYLKNEEEKETVKGVVKTMEVVDGIEFMILDSKEKIRLDTVITFNGKKHKDV</sequence>
<dbReference type="InterPro" id="IPR038626">
    <property type="entry name" value="Rof-like_sf"/>
</dbReference>
<dbReference type="EMBL" id="CP019070">
    <property type="protein sequence ID" value="APW65536.1"/>
    <property type="molecule type" value="Genomic_DNA"/>
</dbReference>
<dbReference type="RefSeq" id="WP_076086034.1">
    <property type="nucleotide sequence ID" value="NZ_CP019070.1"/>
</dbReference>
<gene>
    <name evidence="1" type="ORF">LPB137_06595</name>
</gene>
<dbReference type="Proteomes" id="UP000186074">
    <property type="component" value="Chromosome"/>
</dbReference>
<organism evidence="1 2">
    <name type="scientific">Poseidonibacter parvus</name>
    <dbReference type="NCBI Taxonomy" id="1850254"/>
    <lineage>
        <taxon>Bacteria</taxon>
        <taxon>Pseudomonadati</taxon>
        <taxon>Campylobacterota</taxon>
        <taxon>Epsilonproteobacteria</taxon>
        <taxon>Campylobacterales</taxon>
        <taxon>Arcobacteraceae</taxon>
        <taxon>Poseidonibacter</taxon>
    </lineage>
</organism>
<evidence type="ECO:0000313" key="1">
    <source>
        <dbReference type="EMBL" id="APW65536.1"/>
    </source>
</evidence>
<dbReference type="InterPro" id="IPR023534">
    <property type="entry name" value="Rof/RNase_P-like"/>
</dbReference>
<reference evidence="1 2" key="1">
    <citation type="submission" date="2017-01" db="EMBL/GenBank/DDBJ databases">
        <title>Genome sequencing of Arcobacter sp. LPB0137.</title>
        <authorList>
            <person name="Lee G.-W."/>
            <person name="Yi H."/>
        </authorList>
    </citation>
    <scope>NUCLEOTIDE SEQUENCE [LARGE SCALE GENOMIC DNA]</scope>
    <source>
        <strain evidence="1 2">LPB0137</strain>
    </source>
</reference>
<protein>
    <submittedName>
        <fullName evidence="1">Transcriptional antiterminator Rof</fullName>
    </submittedName>
</protein>
<dbReference type="OrthoDB" id="5344363at2"/>
<dbReference type="AlphaFoldDB" id="A0A1P8KLX5"/>
<proteinExistence type="predicted"/>
<dbReference type="Gene3D" id="2.30.30.400">
    <property type="entry name" value="Rof-like"/>
    <property type="match status" value="1"/>
</dbReference>
<keyword evidence="2" id="KW-1185">Reference proteome</keyword>
<name>A0A1P8KLX5_9BACT</name>
<evidence type="ECO:0000313" key="2">
    <source>
        <dbReference type="Proteomes" id="UP000186074"/>
    </source>
</evidence>
<dbReference type="KEGG" id="alp:LPB137_06595"/>
<dbReference type="SUPFAM" id="SSF101744">
    <property type="entry name" value="Rof/RNase P subunit-like"/>
    <property type="match status" value="1"/>
</dbReference>